<name>A0AAE0EWQ7_9CHLO</name>
<organism evidence="1 2">
    <name type="scientific">Cymbomonas tetramitiformis</name>
    <dbReference type="NCBI Taxonomy" id="36881"/>
    <lineage>
        <taxon>Eukaryota</taxon>
        <taxon>Viridiplantae</taxon>
        <taxon>Chlorophyta</taxon>
        <taxon>Pyramimonadophyceae</taxon>
        <taxon>Pyramimonadales</taxon>
        <taxon>Pyramimonadaceae</taxon>
        <taxon>Cymbomonas</taxon>
    </lineage>
</organism>
<proteinExistence type="predicted"/>
<reference evidence="1 2" key="1">
    <citation type="journal article" date="2015" name="Genome Biol. Evol.">
        <title>Comparative Genomics of a Bacterivorous Green Alga Reveals Evolutionary Causalities and Consequences of Phago-Mixotrophic Mode of Nutrition.</title>
        <authorList>
            <person name="Burns J.A."/>
            <person name="Paasch A."/>
            <person name="Narechania A."/>
            <person name="Kim E."/>
        </authorList>
    </citation>
    <scope>NUCLEOTIDE SEQUENCE [LARGE SCALE GENOMIC DNA]</scope>
    <source>
        <strain evidence="1 2">PLY_AMNH</strain>
    </source>
</reference>
<protein>
    <submittedName>
        <fullName evidence="1">Uncharacterized protein</fullName>
    </submittedName>
</protein>
<comment type="caution">
    <text evidence="1">The sequence shown here is derived from an EMBL/GenBank/DDBJ whole genome shotgun (WGS) entry which is preliminary data.</text>
</comment>
<keyword evidence="2" id="KW-1185">Reference proteome</keyword>
<dbReference type="Proteomes" id="UP001190700">
    <property type="component" value="Unassembled WGS sequence"/>
</dbReference>
<evidence type="ECO:0000313" key="1">
    <source>
        <dbReference type="EMBL" id="KAK3243039.1"/>
    </source>
</evidence>
<dbReference type="EMBL" id="LGRX02033090">
    <property type="protein sequence ID" value="KAK3243039.1"/>
    <property type="molecule type" value="Genomic_DNA"/>
</dbReference>
<accession>A0AAE0EWQ7</accession>
<evidence type="ECO:0000313" key="2">
    <source>
        <dbReference type="Proteomes" id="UP001190700"/>
    </source>
</evidence>
<gene>
    <name evidence="1" type="ORF">CYMTET_47308</name>
</gene>
<sequence>MSNTATEAAVLDQIWDCMRSLESCRSGLHLSDSKSTEDIRIDPSHACDARCDLRELGNDTFVCAHSRNTHFCGANCTHAVENREELVCKITGRCVGVVYGVSFGCGRRESDLPTAYSTDGFEIVRTKKIELVACKPKSRKALDNAKVSKVLKQDMLGVAEQTIVALLWSDERERWCDEVRTRRSKFAHKRMSAYIRQRLRQDLPIVLTEVQNTFVTEMHRMDGWICKPPPVNEERLKYLKSQCVRIHLLMFCLTVRAKIHSPIFQLSQRYQLQYFTLAYLYIMRDGIRDDDGKNIVDRDFFLNKYLPNLNGLQKFGYKKSRFTHATACIKMAISLQKKLQFKVE</sequence>
<dbReference type="AlphaFoldDB" id="A0AAE0EWQ7"/>